<keyword evidence="4" id="KW-1185">Reference proteome</keyword>
<feature type="chain" id="PRO_5045538305" evidence="2">
    <location>
        <begin position="23"/>
        <end position="339"/>
    </location>
</feature>
<protein>
    <submittedName>
        <fullName evidence="3">Uncharacterized protein</fullName>
    </submittedName>
</protein>
<evidence type="ECO:0000313" key="4">
    <source>
        <dbReference type="Proteomes" id="UP001620460"/>
    </source>
</evidence>
<proteinExistence type="predicted"/>
<evidence type="ECO:0000256" key="1">
    <source>
        <dbReference type="SAM" id="MobiDB-lite"/>
    </source>
</evidence>
<comment type="caution">
    <text evidence="3">The sequence shown here is derived from an EMBL/GenBank/DDBJ whole genome shotgun (WGS) entry which is preliminary data.</text>
</comment>
<keyword evidence="2" id="KW-0732">Signal</keyword>
<feature type="compositionally biased region" description="Basic and acidic residues" evidence="1">
    <location>
        <begin position="263"/>
        <end position="281"/>
    </location>
</feature>
<feature type="signal peptide" evidence="2">
    <location>
        <begin position="1"/>
        <end position="22"/>
    </location>
</feature>
<evidence type="ECO:0000256" key="2">
    <source>
        <dbReference type="SAM" id="SignalP"/>
    </source>
</evidence>
<feature type="compositionally biased region" description="Basic and acidic residues" evidence="1">
    <location>
        <begin position="177"/>
        <end position="226"/>
    </location>
</feature>
<name>A0ABW8JTE1_9GAMM</name>
<gene>
    <name evidence="3" type="ORF">ISP17_10495</name>
</gene>
<feature type="region of interest" description="Disordered" evidence="1">
    <location>
        <begin position="154"/>
        <end position="339"/>
    </location>
</feature>
<organism evidence="3 4">
    <name type="scientific">Dyella ginsengisoli</name>
    <dbReference type="NCBI Taxonomy" id="363848"/>
    <lineage>
        <taxon>Bacteria</taxon>
        <taxon>Pseudomonadati</taxon>
        <taxon>Pseudomonadota</taxon>
        <taxon>Gammaproteobacteria</taxon>
        <taxon>Lysobacterales</taxon>
        <taxon>Rhodanobacteraceae</taxon>
        <taxon>Dyella</taxon>
    </lineage>
</organism>
<dbReference type="EMBL" id="JADIKM010000003">
    <property type="protein sequence ID" value="MFK2904395.1"/>
    <property type="molecule type" value="Genomic_DNA"/>
</dbReference>
<dbReference type="Proteomes" id="UP001620460">
    <property type="component" value="Unassembled WGS sequence"/>
</dbReference>
<accession>A0ABW8JTE1</accession>
<sequence length="339" mass="41220">MRNVILALALFLSPVVCTQAWAQTSMSISIGNRGVSLGFAISNYPTLQRIPGYPVYYDPQMDLNYFFYDGLYWVYMDDNWYSSPWYNGPWDMIYPAYVPLFVLRIPVRYYRQPPPYFRGWRPDAPPRWGEHWGRDWERQRSGWDRWNRRSVPAPAPLPTYQRSYSGSRYPRQQEQQRAIESRSYRYQPRESVSRQILQERRRGEETRNRQQRQDDQQQEQRSRQRQDVQQQQQRVRQERDVRQQQEQRTRQRQDDQQQQQQRVRQEQDVRQQQEQRSRQRQDVQQQQQQRVRQEQDVRQQQPPRSQPAPKARGSDSKGKGRSDKDKGRKDDEQGRDGHP</sequence>
<evidence type="ECO:0000313" key="3">
    <source>
        <dbReference type="EMBL" id="MFK2904395.1"/>
    </source>
</evidence>
<reference evidence="3 4" key="1">
    <citation type="submission" date="2020-10" db="EMBL/GenBank/DDBJ databases">
        <title>Phylogeny of dyella-like bacteria.</title>
        <authorList>
            <person name="Fu J."/>
        </authorList>
    </citation>
    <scope>NUCLEOTIDE SEQUENCE [LARGE SCALE GENOMIC DNA]</scope>
    <source>
        <strain evidence="3 4">Gsoil3046</strain>
    </source>
</reference>
<feature type="compositionally biased region" description="Basic and acidic residues" evidence="1">
    <location>
        <begin position="235"/>
        <end position="255"/>
    </location>
</feature>
<feature type="compositionally biased region" description="Basic and acidic residues" evidence="1">
    <location>
        <begin position="312"/>
        <end position="339"/>
    </location>
</feature>
<feature type="compositionally biased region" description="Polar residues" evidence="1">
    <location>
        <begin position="160"/>
        <end position="176"/>
    </location>
</feature>
<dbReference type="RefSeq" id="WP_404632878.1">
    <property type="nucleotide sequence ID" value="NZ_JADIKM010000003.1"/>
</dbReference>
<feature type="compositionally biased region" description="Low complexity" evidence="1">
    <location>
        <begin position="298"/>
        <end position="311"/>
    </location>
</feature>